<dbReference type="Pfam" id="PF01261">
    <property type="entry name" value="AP_endonuc_2"/>
    <property type="match status" value="1"/>
</dbReference>
<dbReference type="InterPro" id="IPR036237">
    <property type="entry name" value="Xyl_isomerase-like_sf"/>
</dbReference>
<keyword evidence="2" id="KW-0464">Manganese</keyword>
<organism evidence="5 6">
    <name type="scientific">Petrotoga sibirica DSM 13575</name>
    <dbReference type="NCBI Taxonomy" id="1122956"/>
    <lineage>
        <taxon>Bacteria</taxon>
        <taxon>Thermotogati</taxon>
        <taxon>Thermotogota</taxon>
        <taxon>Thermotogae</taxon>
        <taxon>Petrotogales</taxon>
        <taxon>Petrotogaceae</taxon>
        <taxon>Petrotoga</taxon>
    </lineage>
</organism>
<keyword evidence="3 5" id="KW-0413">Isomerase</keyword>
<dbReference type="SUPFAM" id="SSF51658">
    <property type="entry name" value="Xylose isomerase-like"/>
    <property type="match status" value="1"/>
</dbReference>
<dbReference type="AlphaFoldDB" id="A0A855MSN6"/>
<feature type="domain" description="Xylose isomerase-like TIM barrel" evidence="4">
    <location>
        <begin position="81"/>
        <end position="259"/>
    </location>
</feature>
<evidence type="ECO:0000313" key="5">
    <source>
        <dbReference type="EMBL" id="POZ89395.1"/>
    </source>
</evidence>
<dbReference type="GO" id="GO:0046872">
    <property type="term" value="F:metal ion binding"/>
    <property type="evidence" value="ECO:0007669"/>
    <property type="project" value="UniProtKB-KW"/>
</dbReference>
<comment type="caution">
    <text evidence="5">The sequence shown here is derived from an EMBL/GenBank/DDBJ whole genome shotgun (WGS) entry which is preliminary data.</text>
</comment>
<evidence type="ECO:0000313" key="6">
    <source>
        <dbReference type="Proteomes" id="UP000237502"/>
    </source>
</evidence>
<evidence type="ECO:0000256" key="1">
    <source>
        <dbReference type="ARBA" id="ARBA00022723"/>
    </source>
</evidence>
<evidence type="ECO:0000256" key="3">
    <source>
        <dbReference type="ARBA" id="ARBA00023235"/>
    </source>
</evidence>
<evidence type="ECO:0000259" key="4">
    <source>
        <dbReference type="Pfam" id="PF01261"/>
    </source>
</evidence>
<dbReference type="InterPro" id="IPR013022">
    <property type="entry name" value="Xyl_isomerase-like_TIM-brl"/>
</dbReference>
<dbReference type="InterPro" id="IPR050337">
    <property type="entry name" value="L-rhamnose_isomerase"/>
</dbReference>
<reference evidence="5 6" key="1">
    <citation type="submission" date="2014-01" db="EMBL/GenBank/DDBJ databases">
        <title>Comparative genomics of Petrotoga.</title>
        <authorList>
            <person name="Chow K."/>
            <person name="Charchuk R."/>
            <person name="Nesbo C.L."/>
        </authorList>
    </citation>
    <scope>NUCLEOTIDE SEQUENCE [LARGE SCALE GENOMIC DNA]</scope>
    <source>
        <strain evidence="5 6">DSM 13575</strain>
    </source>
</reference>
<dbReference type="EMBL" id="JAHC01000003">
    <property type="protein sequence ID" value="POZ89395.1"/>
    <property type="molecule type" value="Genomic_DNA"/>
</dbReference>
<dbReference type="GO" id="GO:0008740">
    <property type="term" value="F:L-rhamnose isomerase activity"/>
    <property type="evidence" value="ECO:0007669"/>
    <property type="project" value="TreeGrafter"/>
</dbReference>
<dbReference type="NCBIfam" id="TIGR02635">
    <property type="entry name" value="RhaI_grampos"/>
    <property type="match status" value="1"/>
</dbReference>
<keyword evidence="1" id="KW-0479">Metal-binding</keyword>
<accession>A0A855MSN6</accession>
<proteinExistence type="predicted"/>
<dbReference type="Proteomes" id="UP000237502">
    <property type="component" value="Unassembled WGS sequence"/>
</dbReference>
<protein>
    <submittedName>
        <fullName evidence="5">Sugar isomerase</fullName>
    </submittedName>
</protein>
<dbReference type="InterPro" id="IPR013457">
    <property type="entry name" value="Rhamnose_iso-rel"/>
</dbReference>
<dbReference type="GO" id="GO:0019324">
    <property type="term" value="P:L-lyxose metabolic process"/>
    <property type="evidence" value="ECO:0007669"/>
    <property type="project" value="TreeGrafter"/>
</dbReference>
<dbReference type="Gene3D" id="3.20.20.150">
    <property type="entry name" value="Divalent-metal-dependent TIM barrel enzymes"/>
    <property type="match status" value="1"/>
</dbReference>
<dbReference type="PANTHER" id="PTHR30268">
    <property type="entry name" value="L-RHAMNOSE ISOMERASE"/>
    <property type="match status" value="1"/>
</dbReference>
<name>A0A855MSN6_9BACT</name>
<evidence type="ECO:0000256" key="2">
    <source>
        <dbReference type="ARBA" id="ARBA00023211"/>
    </source>
</evidence>
<gene>
    <name evidence="5" type="ORF">AA80_00575</name>
</gene>
<sequence>MFQKKQGGPMMELTEIKEKIKNFKIEVPSWGFGKSGTRFHAFHIPGEARNVYEKIDDAAFVNKITDSVSAVAIHIPWDKVEDYKALKEYAEEKGLKIGAVNPNYFEDEDYLFGSLSNSNLKIRQKAIDQTFECIEIMKQTDSKILSMWIPDGSNYPGQIDFNKSFELLEDSLKQITRHLEKDMTMLLEYKFFEPAFYSTLLFDWGTSYMLSKELGENVKVLVDLGHHSQGTNIEFIVSLLSQKKKLGGFHFNSRKYADDDLTVGSLNPYELFLIFVELNKFFDLSAESQNQKISLVLDQSHNVKPKIPAVVQPLNNLQITYAKSLLVDYEKLKQAQENHDVIEAEEILKEAYETDVREILREVRKEKGLPEDTVKYVKESEEYWKMVKEREEF</sequence>
<dbReference type="GO" id="GO:0019301">
    <property type="term" value="P:rhamnose catabolic process"/>
    <property type="evidence" value="ECO:0007669"/>
    <property type="project" value="TreeGrafter"/>
</dbReference>
<dbReference type="PANTHER" id="PTHR30268:SF0">
    <property type="entry name" value="L-RHAMNOSE ISOMERASE"/>
    <property type="match status" value="1"/>
</dbReference>